<dbReference type="Proteomes" id="UP000198984">
    <property type="component" value="Unassembled WGS sequence"/>
</dbReference>
<dbReference type="SUPFAM" id="SSF50998">
    <property type="entry name" value="Quinoprotein alcohol dehydrogenase-like"/>
    <property type="match status" value="1"/>
</dbReference>
<dbReference type="STRING" id="573321.SAMN04488505_102397"/>
<dbReference type="RefSeq" id="WP_089909580.1">
    <property type="nucleotide sequence ID" value="NZ_FOBB01000002.1"/>
</dbReference>
<protein>
    <recommendedName>
        <fullName evidence="3">Lipoprotein</fullName>
    </recommendedName>
</protein>
<organism evidence="1 2">
    <name type="scientific">Chitinophaga rupis</name>
    <dbReference type="NCBI Taxonomy" id="573321"/>
    <lineage>
        <taxon>Bacteria</taxon>
        <taxon>Pseudomonadati</taxon>
        <taxon>Bacteroidota</taxon>
        <taxon>Chitinophagia</taxon>
        <taxon>Chitinophagales</taxon>
        <taxon>Chitinophagaceae</taxon>
        <taxon>Chitinophaga</taxon>
    </lineage>
</organism>
<dbReference type="InterPro" id="IPR048161">
    <property type="entry name" value="PA2928-like"/>
</dbReference>
<evidence type="ECO:0008006" key="3">
    <source>
        <dbReference type="Google" id="ProtNLM"/>
    </source>
</evidence>
<sequence length="439" mass="49144">MIRLYVLPIAFLFLLSGCFFKSDKTGSADGIICEYLYTDSAGQVLITHEKVFHATSKSSGRGYMRISGFTNTRLSAYDVKDGHLLARTIFGGESEDACLLLALTGNQLWCVRKNENGQVTLQTYDPRTLKVKASADQLLLQASFLKEHLANPEWYQLPQFYGYDAGRGIILSDDQGFHYALNPVTLKVEKITDVSYQLPPLNDPDITGSHTAYNDSVILRLDGSPRNYLVIENGSRRLENDPGFLKGSFLVDKNLSRLQQMQSGQMQEVRSLISQQKSMVDSLQMLADSLRRNKTGANIRSMETAIHDMQDRIDNLVRKAATSGSLHGGTNRLLLAGSDNFFVLQASSTNKDAGLLLSSLQWAPGQPLRLHWQSNLTGLFFDASNARETNAFKEVFSSGNPEFTFRWANISQQQLLLTWMLHTTCIDVRTGKVVWQIKH</sequence>
<dbReference type="NCBIfam" id="NF041516">
    <property type="entry name" value="PA2928_fam"/>
    <property type="match status" value="1"/>
</dbReference>
<accession>A0A1H7QN30</accession>
<evidence type="ECO:0000313" key="1">
    <source>
        <dbReference type="EMBL" id="SEL49279.1"/>
    </source>
</evidence>
<gene>
    <name evidence="1" type="ORF">SAMN04488505_102397</name>
</gene>
<dbReference type="EMBL" id="FOBB01000002">
    <property type="protein sequence ID" value="SEL49279.1"/>
    <property type="molecule type" value="Genomic_DNA"/>
</dbReference>
<keyword evidence="2" id="KW-1185">Reference proteome</keyword>
<dbReference type="AlphaFoldDB" id="A0A1H7QN30"/>
<reference evidence="1 2" key="1">
    <citation type="submission" date="2016-10" db="EMBL/GenBank/DDBJ databases">
        <authorList>
            <person name="de Groot N.N."/>
        </authorList>
    </citation>
    <scope>NUCLEOTIDE SEQUENCE [LARGE SCALE GENOMIC DNA]</scope>
    <source>
        <strain evidence="1 2">DSM 21039</strain>
    </source>
</reference>
<dbReference type="PROSITE" id="PS51257">
    <property type="entry name" value="PROKAR_LIPOPROTEIN"/>
    <property type="match status" value="1"/>
</dbReference>
<name>A0A1H7QN30_9BACT</name>
<dbReference type="InterPro" id="IPR011047">
    <property type="entry name" value="Quinoprotein_ADH-like_sf"/>
</dbReference>
<evidence type="ECO:0000313" key="2">
    <source>
        <dbReference type="Proteomes" id="UP000198984"/>
    </source>
</evidence>
<proteinExistence type="predicted"/>